<protein>
    <submittedName>
        <fullName evidence="1">Uncharacterized protein</fullName>
    </submittedName>
</protein>
<gene>
    <name evidence="1" type="ORF">FB566_1852</name>
</gene>
<sequence length="103" mass="11992">MSWTSITTSHDAITLTRAEHIRRTHTRIRRGLRKICGECGNRWGRYGCALHTWAVDILSRMSRIVVPDPPQRPKHRHRRHYTQLLMTGAAQARALYRTRPLPG</sequence>
<evidence type="ECO:0000313" key="1">
    <source>
        <dbReference type="EMBL" id="TQL76325.1"/>
    </source>
</evidence>
<dbReference type="RefSeq" id="WP_142037574.1">
    <property type="nucleotide sequence ID" value="NZ_JBHTGS010000001.1"/>
</dbReference>
<keyword evidence="2" id="KW-1185">Reference proteome</keyword>
<dbReference type="Proteomes" id="UP000317043">
    <property type="component" value="Unassembled WGS sequence"/>
</dbReference>
<name>A0A543AUT7_9ACTN</name>
<reference evidence="1 2" key="1">
    <citation type="submission" date="2019-06" db="EMBL/GenBank/DDBJ databases">
        <title>Sequencing the genomes of 1000 actinobacteria strains.</title>
        <authorList>
            <person name="Klenk H.-P."/>
        </authorList>
    </citation>
    <scope>NUCLEOTIDE SEQUENCE [LARGE SCALE GENOMIC DNA]</scope>
    <source>
        <strain evidence="1 2">DSM 45928</strain>
    </source>
</reference>
<proteinExistence type="predicted"/>
<dbReference type="InParanoid" id="A0A543AUT7"/>
<comment type="caution">
    <text evidence="1">The sequence shown here is derived from an EMBL/GenBank/DDBJ whole genome shotgun (WGS) entry which is preliminary data.</text>
</comment>
<dbReference type="EMBL" id="VFOW01000001">
    <property type="protein sequence ID" value="TQL76325.1"/>
    <property type="molecule type" value="Genomic_DNA"/>
</dbReference>
<accession>A0A543AUT7</accession>
<evidence type="ECO:0000313" key="2">
    <source>
        <dbReference type="Proteomes" id="UP000317043"/>
    </source>
</evidence>
<dbReference type="AlphaFoldDB" id="A0A543AUT7"/>
<organism evidence="1 2">
    <name type="scientific">Stackebrandtia endophytica</name>
    <dbReference type="NCBI Taxonomy" id="1496996"/>
    <lineage>
        <taxon>Bacteria</taxon>
        <taxon>Bacillati</taxon>
        <taxon>Actinomycetota</taxon>
        <taxon>Actinomycetes</taxon>
        <taxon>Glycomycetales</taxon>
        <taxon>Glycomycetaceae</taxon>
        <taxon>Stackebrandtia</taxon>
    </lineage>
</organism>